<dbReference type="Gene3D" id="3.40.47.10">
    <property type="match status" value="1"/>
</dbReference>
<dbReference type="InterPro" id="IPR014031">
    <property type="entry name" value="Ketoacyl_synth_C"/>
</dbReference>
<feature type="domain" description="Carrier" evidence="6">
    <location>
        <begin position="3"/>
        <end position="85"/>
    </location>
</feature>
<dbReference type="InterPro" id="IPR057326">
    <property type="entry name" value="KR_dom"/>
</dbReference>
<keyword evidence="3 9" id="KW-0808">Transferase</keyword>
<dbReference type="PANTHER" id="PTHR43775:SF37">
    <property type="entry name" value="SI:DKEY-61P9.11"/>
    <property type="match status" value="1"/>
</dbReference>
<dbReference type="Pfam" id="PF00698">
    <property type="entry name" value="Acyl_transf_1"/>
    <property type="match status" value="2"/>
</dbReference>
<proteinExistence type="predicted"/>
<dbReference type="OrthoDB" id="5476655at2"/>
<dbReference type="Proteomes" id="UP000237968">
    <property type="component" value="Unassembled WGS sequence"/>
</dbReference>
<dbReference type="InterPro" id="IPR036291">
    <property type="entry name" value="NAD(P)-bd_dom_sf"/>
</dbReference>
<dbReference type="InterPro" id="IPR018201">
    <property type="entry name" value="Ketoacyl_synth_AS"/>
</dbReference>
<name>A0A2S9Y089_9BACT</name>
<dbReference type="Gene3D" id="3.40.50.720">
    <property type="entry name" value="NAD(P)-binding Rossmann-like Domain"/>
    <property type="match status" value="1"/>
</dbReference>
<feature type="region of interest" description="C-terminal hotdog fold" evidence="5">
    <location>
        <begin position="1793"/>
        <end position="1933"/>
    </location>
</feature>
<dbReference type="Pfam" id="PF08659">
    <property type="entry name" value="KR"/>
    <property type="match status" value="1"/>
</dbReference>
<protein>
    <submittedName>
        <fullName evidence="9">Phthiocerol/phenolphthiocerol synthesis polyketide synthase type I PpsA</fullName>
        <ecNumber evidence="9">2.3.1.41</ecNumber>
    </submittedName>
</protein>
<dbReference type="InterPro" id="IPR032821">
    <property type="entry name" value="PKS_assoc"/>
</dbReference>
<dbReference type="InterPro" id="IPR050091">
    <property type="entry name" value="PKS_NRPS_Biosynth_Enz"/>
</dbReference>
<feature type="active site" description="Proton acceptor; for dehydratase activity" evidence="5">
    <location>
        <position position="1694"/>
    </location>
</feature>
<dbReference type="InterPro" id="IPR049551">
    <property type="entry name" value="PKS_DH_C"/>
</dbReference>
<dbReference type="InterPro" id="IPR016039">
    <property type="entry name" value="Thiolase-like"/>
</dbReference>
<dbReference type="SMART" id="SM00823">
    <property type="entry name" value="PKS_PP"/>
    <property type="match status" value="2"/>
</dbReference>
<evidence type="ECO:0000259" key="6">
    <source>
        <dbReference type="PROSITE" id="PS50075"/>
    </source>
</evidence>
<dbReference type="PROSITE" id="PS00606">
    <property type="entry name" value="KS3_1"/>
    <property type="match status" value="1"/>
</dbReference>
<dbReference type="InterPro" id="IPR020807">
    <property type="entry name" value="PKS_DH"/>
</dbReference>
<dbReference type="PROSITE" id="PS50075">
    <property type="entry name" value="CARRIER"/>
    <property type="match status" value="2"/>
</dbReference>
<evidence type="ECO:0000256" key="4">
    <source>
        <dbReference type="ARBA" id="ARBA00054155"/>
    </source>
</evidence>
<dbReference type="PROSITE" id="PS00012">
    <property type="entry name" value="PHOSPHOPANTETHEINE"/>
    <property type="match status" value="1"/>
</dbReference>
<dbReference type="CDD" id="cd00833">
    <property type="entry name" value="PKS"/>
    <property type="match status" value="1"/>
</dbReference>
<dbReference type="Pfam" id="PF14765">
    <property type="entry name" value="PS-DH"/>
    <property type="match status" value="1"/>
</dbReference>
<dbReference type="InterPro" id="IPR006162">
    <property type="entry name" value="Ppantetheine_attach_site"/>
</dbReference>
<dbReference type="InterPro" id="IPR049900">
    <property type="entry name" value="PKS_mFAS_DH"/>
</dbReference>
<dbReference type="SMART" id="SM00827">
    <property type="entry name" value="PKS_AT"/>
    <property type="match status" value="2"/>
</dbReference>
<dbReference type="InterPro" id="IPR013968">
    <property type="entry name" value="PKS_KR"/>
</dbReference>
<dbReference type="Gene3D" id="1.10.1200.10">
    <property type="entry name" value="ACP-like"/>
    <property type="match status" value="2"/>
</dbReference>
<dbReference type="SUPFAM" id="SSF52151">
    <property type="entry name" value="FabD/lysophospholipase-like"/>
    <property type="match status" value="3"/>
</dbReference>
<dbReference type="SUPFAM" id="SSF55048">
    <property type="entry name" value="Probable ACP-binding domain of malonyl-CoA ACP transacylase"/>
    <property type="match status" value="2"/>
</dbReference>
<dbReference type="InterPro" id="IPR014030">
    <property type="entry name" value="Ketoacyl_synth_N"/>
</dbReference>
<dbReference type="SMART" id="SM01294">
    <property type="entry name" value="PKS_PP_betabranch"/>
    <property type="match status" value="1"/>
</dbReference>
<dbReference type="InterPro" id="IPR020806">
    <property type="entry name" value="PKS_PP-bd"/>
</dbReference>
<dbReference type="InterPro" id="IPR049552">
    <property type="entry name" value="PKS_DH_N"/>
</dbReference>
<evidence type="ECO:0000256" key="2">
    <source>
        <dbReference type="ARBA" id="ARBA00022553"/>
    </source>
</evidence>
<dbReference type="SUPFAM" id="SSF53901">
    <property type="entry name" value="Thiolase-like"/>
    <property type="match status" value="1"/>
</dbReference>
<dbReference type="InterPro" id="IPR016036">
    <property type="entry name" value="Malonyl_transacylase_ACP-bd"/>
</dbReference>
<dbReference type="SMART" id="SM00822">
    <property type="entry name" value="PKS_KR"/>
    <property type="match status" value="1"/>
</dbReference>
<dbReference type="EC" id="2.3.1.41" evidence="9"/>
<dbReference type="SUPFAM" id="SSF51735">
    <property type="entry name" value="NAD(P)-binding Rossmann-fold domains"/>
    <property type="match status" value="2"/>
</dbReference>
<evidence type="ECO:0000259" key="8">
    <source>
        <dbReference type="PROSITE" id="PS52019"/>
    </source>
</evidence>
<dbReference type="FunFam" id="3.40.366.10:FF:000002">
    <property type="entry name" value="Probable polyketide synthase 2"/>
    <property type="match status" value="1"/>
</dbReference>
<dbReference type="GO" id="GO:0071770">
    <property type="term" value="P:DIM/DIP cell wall layer assembly"/>
    <property type="evidence" value="ECO:0007669"/>
    <property type="project" value="TreeGrafter"/>
</dbReference>
<dbReference type="Gene3D" id="3.10.129.110">
    <property type="entry name" value="Polyketide synthase dehydratase"/>
    <property type="match status" value="1"/>
</dbReference>
<dbReference type="RefSeq" id="WP_106392362.1">
    <property type="nucleotide sequence ID" value="NZ_PVNK01000145.1"/>
</dbReference>
<dbReference type="Pfam" id="PF21089">
    <property type="entry name" value="PKS_DH_N"/>
    <property type="match status" value="1"/>
</dbReference>
<dbReference type="InterPro" id="IPR016035">
    <property type="entry name" value="Acyl_Trfase/lysoPLipase"/>
</dbReference>
<accession>A0A2S9Y089</accession>
<evidence type="ECO:0000259" key="7">
    <source>
        <dbReference type="PROSITE" id="PS52004"/>
    </source>
</evidence>
<dbReference type="GO" id="GO:0005886">
    <property type="term" value="C:plasma membrane"/>
    <property type="evidence" value="ECO:0007669"/>
    <property type="project" value="TreeGrafter"/>
</dbReference>
<dbReference type="InterPro" id="IPR001227">
    <property type="entry name" value="Ac_transferase_dom_sf"/>
</dbReference>
<dbReference type="GO" id="GO:0004315">
    <property type="term" value="F:3-oxoacyl-[acyl-carrier-protein] synthase activity"/>
    <property type="evidence" value="ECO:0007669"/>
    <property type="project" value="UniProtKB-EC"/>
</dbReference>
<dbReference type="Pfam" id="PF02801">
    <property type="entry name" value="Ketoacyl-synt_C"/>
    <property type="match status" value="1"/>
</dbReference>
<keyword evidence="2" id="KW-0597">Phosphoprotein</keyword>
<dbReference type="Pfam" id="PF00109">
    <property type="entry name" value="ketoacyl-synt"/>
    <property type="match status" value="1"/>
</dbReference>
<dbReference type="PROSITE" id="PS52019">
    <property type="entry name" value="PKS_MFAS_DH"/>
    <property type="match status" value="1"/>
</dbReference>
<evidence type="ECO:0000313" key="9">
    <source>
        <dbReference type="EMBL" id="PRP98516.1"/>
    </source>
</evidence>
<dbReference type="Pfam" id="PF00550">
    <property type="entry name" value="PP-binding"/>
    <property type="match status" value="2"/>
</dbReference>
<dbReference type="PANTHER" id="PTHR43775">
    <property type="entry name" value="FATTY ACID SYNTHASE"/>
    <property type="match status" value="1"/>
</dbReference>
<comment type="function">
    <text evidence="4">Involved in production of the polyketide antibiotic thailandamide.</text>
</comment>
<evidence type="ECO:0000256" key="1">
    <source>
        <dbReference type="ARBA" id="ARBA00022450"/>
    </source>
</evidence>
<keyword evidence="1" id="KW-0596">Phosphopantetheine</keyword>
<dbReference type="InterPro" id="IPR014043">
    <property type="entry name" value="Acyl_transferase_dom"/>
</dbReference>
<dbReference type="GO" id="GO:0006633">
    <property type="term" value="P:fatty acid biosynthetic process"/>
    <property type="evidence" value="ECO:0007669"/>
    <property type="project" value="InterPro"/>
</dbReference>
<dbReference type="InterPro" id="IPR042104">
    <property type="entry name" value="PKS_dehydratase_sf"/>
</dbReference>
<sequence length="2528" mass="262680">MISARKTISTASVQSWLEVTIRSRFSSNHGAVGPGVRFRELGLDSGQLLELVALAGRRYGCRIAATAPWEHPTPRALAAHIVATLATSEAEASRARTPAARAAREGVAIVGIGCRLPGGVAGPGDLWALLCAGGSGVTEVPAARWDARAWFDEDRFAPGKSTTRAGGFLADVAGFEPSFFGVTPTEAAQMDPQQRLILELAWEALEDARIRPRSLREQAVGVFIGAMWSDYARLTSADAESIDPYTATGQDTSIISARVSYFLGLQGPSLTLNTACSSSLVAVHLACQSLARGESELALAGGVHVMASPLSTVAMTKFGAMNPDGQCRAFDAGANGYVRGEGAGLVVLEPLSRAVAAGRRIYGVIRGSAVNNDGFSNGLTAPNPKAQVAVVRAALADAGVEAGTIDYVETHGPGTLLGDPMEAGALGAALGARRPGASSGERVLAIGSVKTNLGHLEAAAGVTGLIKTALALHHRAIPPNLYFERANPHIDFAGEGLAVPTALAAWPERESNAPPRAGVSSFGFGGTNCHAVLEAAPTSRARLLVVEADDAEQLRVAALELFGAATAPASSGPSLGLKRTPGGRDSSLRAAALVRSRAELLAELTALLSAPAARARRAPGPRPKLVFVCPGHGSQWPGMIRGLIHEPVVRQTFEACERALGQRCEWSLLEALCADASEGPAPLEVVQVTLCATAIALGRLWRAWGVEPDALVGHSVGEVAAAHLAGVLSLADAMTIVLARSRAIAGFVQDEGGMLVVDLDGASTLAGLGAAAEGLCVAVDGSPRTTVLSGARGRLAAAAAILNGLGIRHARVEIEYASHSPVIEPALGPLAEALAGISPGRASVPLRSTTRDAWLDGPECDAEHWVRNLRDPVRLGSAIRGIAKEQPCVFIELGGHPVVLEPIRQLVAEREAPSWTLASGRRGEDAREVMLASVAELYPLGVDPDWAMIGAGSAVVGSTSDRPRAAASDDGGPIIPLLISGTHEAGLRAQADRLRASLARGPEPRLVDLGYSLATTRTHFERRAVVFARAAELSAALAELGAGAPASAGRRVEGLATVEGAVAWLFPATSQLPASGVVDMLEASLEFARAIDGCERALEDHPQRPEGSLRGCLIGELEGCERLREAARIAGMIALAEVWAALGVEPDALVGSGAGLIAAAVFAGCVSLGDALSGAVSSGANIDLSGAAIPVLSSRALGLVDGELNPASQARLREAGYAFVISLELDEGSTSTEAEAEDAVEDAVGVAALARDEDGRASPLEPLATLHARGLSVAWERVFAPLGPRVVDLPTHAFIRERCWLPSAAVERGPEAATNTSGRARVIFVFPGQGGQWLGMGRTLIASEPSFRRALAACDRALAPHFEGSVLAELEADEARSRLDRNDVIQPVLWAFQIALAELWRARGVEPDAVMGHSMGEIAAACVAGALTLEDGARIVARRSQIARARAAGRGEMAVVELSIADAERAVADSGGAVVVGVHNGPRSCVLSGEPEALTAVLAKLEARAVFCRRVKVDYASHSPLIEPLVEPVRAALVGIAPRSGRIPMLSTVRADWQPGASLGPEYWATNLRARVRFAEGVDRLLAPAGEGPSASWGDAPRVFVEIGPHPVLTTAIADASGPGRPARALGSLRRGEDERACMDEVLDQLRAASAAHRPGPPRDAPAGLRELSSPALAKARVAEGRLDPRRMTHLDDHRVGGARVVAGAELALLIFAGVEVLGLTPVMELEQLTIPTAWVLGEGGAVQIVARPGAQTGRHEIELFGRGAQSWTVHARASYVAECGARSTVTGPDAARRSSIDVAALYRELGERGLEYGPAFRALATLERDAEAFEASLVVDPSLSSWARGVVCLDAAFQAVVGFDSGPSPLVPVAIGRLIMRGDPGRTARAIGRVEARGQGAGRELVAKLELVDAAGEVLVAVDALRLKPLVGLRLAVPELIGLEWETLDRGALAAQDRRRVAIVGPGGGPLVDALAAGLEAAGDEVQILGRDGDAALDWADAVVSLDGGAETGALESLVDRCEGLRLLALGLAARGPASPRLFVLTAGAERVEADDEARAEQAALGALATTLAYEQPQLRCVRVDLSAGIDASGIAALVSVLRSPPDHEDRLAVRGPRCLAARLRPLTSSPRVTPDFGGTHLITGGLGGLGLRLARRLAARGAERLILLGRRGIVDDAQAAALAAIEATGVRVDVRRCDVSDHDALAAVFAELGAALDGVFHLAATLDDGLLASLDRDRFTRVMAAKVAGACHLDSLSAGLELRHFVLFSSIVAQIGSPGQGNYAAANAFIDALALRRRRAGLPAVAIGWGPFAELGLVAQAADSLARRGLRPLLPDRGMDLLEGVLADPSLARVGVARFDPQAWLAAYPALAHNRTLSAYRAPLGQPEGLPPSEGVVLTGASASERRASLTTRVRAAAAAALRIDPERLHPRAELAELGLDSLTGLELRNRLEQATGLELPASFAWSHSRLDALVEELGRLLGASVEAEHPLDADASGEPDAEDDELSKLAQDELLRALSAELGESEAGP</sequence>
<dbReference type="GO" id="GO:0031177">
    <property type="term" value="F:phosphopantetheine binding"/>
    <property type="evidence" value="ECO:0007669"/>
    <property type="project" value="InterPro"/>
</dbReference>
<dbReference type="FunFam" id="3.40.47.10:FF:000019">
    <property type="entry name" value="Polyketide synthase type I"/>
    <property type="match status" value="1"/>
</dbReference>
<dbReference type="Gene3D" id="3.30.70.3290">
    <property type="match status" value="1"/>
</dbReference>
<feature type="domain" description="Ketosynthase family 3 (KS3)" evidence="7">
    <location>
        <begin position="104"/>
        <end position="535"/>
    </location>
</feature>
<organism evidence="9 10">
    <name type="scientific">Enhygromyxa salina</name>
    <dbReference type="NCBI Taxonomy" id="215803"/>
    <lineage>
        <taxon>Bacteria</taxon>
        <taxon>Pseudomonadati</taxon>
        <taxon>Myxococcota</taxon>
        <taxon>Polyangia</taxon>
        <taxon>Nannocystales</taxon>
        <taxon>Nannocystaceae</taxon>
        <taxon>Enhygromyxa</taxon>
    </lineage>
</organism>
<keyword evidence="9" id="KW-0012">Acyltransferase</keyword>
<feature type="active site" description="Proton donor; for dehydratase activity" evidence="5">
    <location>
        <position position="1851"/>
    </location>
</feature>
<dbReference type="EMBL" id="PVNK01000145">
    <property type="protein sequence ID" value="PRP98516.1"/>
    <property type="molecule type" value="Genomic_DNA"/>
</dbReference>
<dbReference type="InterPro" id="IPR009081">
    <property type="entry name" value="PP-bd_ACP"/>
</dbReference>
<feature type="region of interest" description="N-terminal hotdog fold" evidence="5">
    <location>
        <begin position="1662"/>
        <end position="1783"/>
    </location>
</feature>
<dbReference type="Gene3D" id="3.40.366.10">
    <property type="entry name" value="Malonyl-Coenzyme A Acyl Carrier Protein, domain 2"/>
    <property type="match status" value="3"/>
</dbReference>
<dbReference type="InterPro" id="IPR036736">
    <property type="entry name" value="ACP-like_sf"/>
</dbReference>
<evidence type="ECO:0000256" key="5">
    <source>
        <dbReference type="PROSITE-ProRule" id="PRU01363"/>
    </source>
</evidence>
<gene>
    <name evidence="9" type="primary">ppsA_2</name>
    <name evidence="9" type="ORF">ENSA5_29860</name>
</gene>
<dbReference type="SUPFAM" id="SSF47336">
    <property type="entry name" value="ACP-like"/>
    <property type="match status" value="2"/>
</dbReference>
<keyword evidence="10" id="KW-1185">Reference proteome</keyword>
<feature type="domain" description="Carrier" evidence="6">
    <location>
        <begin position="2406"/>
        <end position="2480"/>
    </location>
</feature>
<dbReference type="SMART" id="SM00826">
    <property type="entry name" value="PKS_DH"/>
    <property type="match status" value="1"/>
</dbReference>
<dbReference type="Pfam" id="PF16197">
    <property type="entry name" value="KAsynt_C_assoc"/>
    <property type="match status" value="1"/>
</dbReference>
<feature type="domain" description="PKS/mFAS DH" evidence="8">
    <location>
        <begin position="1662"/>
        <end position="1933"/>
    </location>
</feature>
<reference evidence="9 10" key="1">
    <citation type="submission" date="2018-03" db="EMBL/GenBank/DDBJ databases">
        <title>Draft Genome Sequences of the Obligatory Marine Myxobacteria Enhygromyxa salina SWB005.</title>
        <authorList>
            <person name="Poehlein A."/>
            <person name="Moghaddam J.A."/>
            <person name="Harms H."/>
            <person name="Alanjari M."/>
            <person name="Koenig G.M."/>
            <person name="Daniel R."/>
            <person name="Schaeberle T.F."/>
        </authorList>
    </citation>
    <scope>NUCLEOTIDE SEQUENCE [LARGE SCALE GENOMIC DNA]</scope>
    <source>
        <strain evidence="9 10">SWB005</strain>
    </source>
</reference>
<dbReference type="Pfam" id="PF22621">
    <property type="entry name" value="CurL-like_PKS_C"/>
    <property type="match status" value="1"/>
</dbReference>
<dbReference type="Gene3D" id="3.30.70.250">
    <property type="entry name" value="Malonyl-CoA ACP transacylase, ACP-binding"/>
    <property type="match status" value="1"/>
</dbReference>
<comment type="caution">
    <text evidence="9">The sequence shown here is derived from an EMBL/GenBank/DDBJ whole genome shotgun (WGS) entry which is preliminary data.</text>
</comment>
<dbReference type="InterPro" id="IPR020841">
    <property type="entry name" value="PKS_Beta-ketoAc_synthase_dom"/>
</dbReference>
<dbReference type="PROSITE" id="PS52004">
    <property type="entry name" value="KS3_2"/>
    <property type="match status" value="1"/>
</dbReference>
<evidence type="ECO:0000313" key="10">
    <source>
        <dbReference type="Proteomes" id="UP000237968"/>
    </source>
</evidence>
<dbReference type="SMART" id="SM00825">
    <property type="entry name" value="PKS_KS"/>
    <property type="match status" value="1"/>
</dbReference>
<dbReference type="GO" id="GO:0005737">
    <property type="term" value="C:cytoplasm"/>
    <property type="evidence" value="ECO:0007669"/>
    <property type="project" value="TreeGrafter"/>
</dbReference>
<dbReference type="GO" id="GO:0004312">
    <property type="term" value="F:fatty acid synthase activity"/>
    <property type="evidence" value="ECO:0007669"/>
    <property type="project" value="TreeGrafter"/>
</dbReference>
<evidence type="ECO:0000256" key="3">
    <source>
        <dbReference type="ARBA" id="ARBA00022679"/>
    </source>
</evidence>